<evidence type="ECO:0000313" key="15">
    <source>
        <dbReference type="EMBL" id="GAU93726.1"/>
    </source>
</evidence>
<feature type="region of interest" description="Disordered" evidence="12">
    <location>
        <begin position="152"/>
        <end position="173"/>
    </location>
</feature>
<reference evidence="15 16" key="1">
    <citation type="journal article" date="2016" name="Nat. Commun.">
        <title>Extremotolerant tardigrade genome and improved radiotolerance of human cultured cells by tardigrade-unique protein.</title>
        <authorList>
            <person name="Hashimoto T."/>
            <person name="Horikawa D.D."/>
            <person name="Saito Y."/>
            <person name="Kuwahara H."/>
            <person name="Kozuka-Hata H."/>
            <person name="Shin-I T."/>
            <person name="Minakuchi Y."/>
            <person name="Ohishi K."/>
            <person name="Motoyama A."/>
            <person name="Aizu T."/>
            <person name="Enomoto A."/>
            <person name="Kondo K."/>
            <person name="Tanaka S."/>
            <person name="Hara Y."/>
            <person name="Koshikawa S."/>
            <person name="Sagara H."/>
            <person name="Miura T."/>
            <person name="Yokobori S."/>
            <person name="Miyagawa K."/>
            <person name="Suzuki Y."/>
            <person name="Kubo T."/>
            <person name="Oyama M."/>
            <person name="Kohara Y."/>
            <person name="Fujiyama A."/>
            <person name="Arakawa K."/>
            <person name="Katayama T."/>
            <person name="Toyoda A."/>
            <person name="Kunieda T."/>
        </authorList>
    </citation>
    <scope>NUCLEOTIDE SEQUENCE [LARGE SCALE GENOMIC DNA]</scope>
    <source>
        <strain evidence="15 16">YOKOZUNA-1</strain>
    </source>
</reference>
<dbReference type="PROSITE" id="PS50026">
    <property type="entry name" value="EGF_3"/>
    <property type="match status" value="4"/>
</dbReference>
<evidence type="ECO:0000313" key="16">
    <source>
        <dbReference type="Proteomes" id="UP000186922"/>
    </source>
</evidence>
<dbReference type="FunFam" id="2.10.25.10:FF:000038">
    <property type="entry name" value="Fibrillin 2"/>
    <property type="match status" value="1"/>
</dbReference>
<evidence type="ECO:0000256" key="2">
    <source>
        <dbReference type="ARBA" id="ARBA00006127"/>
    </source>
</evidence>
<dbReference type="FunFam" id="2.10.25.10:FF:000014">
    <property type="entry name" value="Latent-transforming growth factor beta-binding protein 3"/>
    <property type="match status" value="1"/>
</dbReference>
<evidence type="ECO:0000256" key="1">
    <source>
        <dbReference type="ARBA" id="ARBA00004498"/>
    </source>
</evidence>
<dbReference type="PROSITE" id="PS01187">
    <property type="entry name" value="EGF_CA"/>
    <property type="match status" value="3"/>
</dbReference>
<dbReference type="FunFam" id="2.10.25.10:FF:000005">
    <property type="entry name" value="Fibrillin 2"/>
    <property type="match status" value="1"/>
</dbReference>
<evidence type="ECO:0000256" key="7">
    <source>
        <dbReference type="ARBA" id="ARBA00022737"/>
    </source>
</evidence>
<dbReference type="InterPro" id="IPR018097">
    <property type="entry name" value="EGF_Ca-bd_CS"/>
</dbReference>
<dbReference type="Pfam" id="PF12662">
    <property type="entry name" value="cEGF"/>
    <property type="match status" value="2"/>
</dbReference>
<comment type="caution">
    <text evidence="11">Lacks conserved residue(s) required for the propagation of feature annotation.</text>
</comment>
<keyword evidence="9 11" id="KW-1015">Disulfide bond</keyword>
<comment type="similarity">
    <text evidence="2">Belongs to the fibulin family.</text>
</comment>
<evidence type="ECO:0000259" key="14">
    <source>
        <dbReference type="PROSITE" id="PS50026"/>
    </source>
</evidence>
<proteinExistence type="inferred from homology"/>
<dbReference type="SMART" id="SM00179">
    <property type="entry name" value="EGF_CA"/>
    <property type="match status" value="9"/>
</dbReference>
<dbReference type="PROSITE" id="PS00010">
    <property type="entry name" value="ASX_HYDROXYL"/>
    <property type="match status" value="4"/>
</dbReference>
<dbReference type="InterPro" id="IPR000152">
    <property type="entry name" value="EGF-type_Asp/Asn_hydroxyl_site"/>
</dbReference>
<keyword evidence="8" id="KW-0106">Calcium</keyword>
<feature type="domain" description="EGF-like" evidence="14">
    <location>
        <begin position="527"/>
        <end position="566"/>
    </location>
</feature>
<dbReference type="PROSITE" id="PS01186">
    <property type="entry name" value="EGF_2"/>
    <property type="match status" value="3"/>
</dbReference>
<dbReference type="InterPro" id="IPR049883">
    <property type="entry name" value="NOTCH1_EGF-like"/>
</dbReference>
<dbReference type="STRING" id="947166.A0A1D1UVL4"/>
<dbReference type="Pfam" id="PF22914">
    <property type="entry name" value="Fibulin_C"/>
    <property type="match status" value="1"/>
</dbReference>
<protein>
    <recommendedName>
        <fullName evidence="14">EGF-like domain-containing protein</fullName>
    </recommendedName>
</protein>
<name>A0A1D1UVL4_RAMVA</name>
<keyword evidence="5 11" id="KW-0245">EGF-like domain</keyword>
<dbReference type="Proteomes" id="UP000186922">
    <property type="component" value="Unassembled WGS sequence"/>
</dbReference>
<evidence type="ECO:0000256" key="3">
    <source>
        <dbReference type="ARBA" id="ARBA00022525"/>
    </source>
</evidence>
<dbReference type="InterPro" id="IPR009030">
    <property type="entry name" value="Growth_fac_rcpt_cys_sf"/>
</dbReference>
<evidence type="ECO:0000256" key="5">
    <source>
        <dbReference type="ARBA" id="ARBA00022536"/>
    </source>
</evidence>
<dbReference type="Pfam" id="PF07645">
    <property type="entry name" value="EGF_CA"/>
    <property type="match status" value="6"/>
</dbReference>
<evidence type="ECO:0000256" key="8">
    <source>
        <dbReference type="ARBA" id="ARBA00022837"/>
    </source>
</evidence>
<evidence type="ECO:0000256" key="9">
    <source>
        <dbReference type="ARBA" id="ARBA00023157"/>
    </source>
</evidence>
<dbReference type="InterPro" id="IPR052235">
    <property type="entry name" value="Nephronectin_domain"/>
</dbReference>
<evidence type="ECO:0000256" key="10">
    <source>
        <dbReference type="ARBA" id="ARBA00023180"/>
    </source>
</evidence>
<dbReference type="FunFam" id="2.10.25.10:FF:000240">
    <property type="entry name" value="Vitamin K-dependent protein S"/>
    <property type="match status" value="1"/>
</dbReference>
<dbReference type="InterPro" id="IPR026823">
    <property type="entry name" value="cEGF"/>
</dbReference>
<gene>
    <name evidence="15" type="primary">RvY_05620-1</name>
    <name evidence="15" type="synonym">RvY_05620.1</name>
    <name evidence="15" type="ORF">RvY_05620</name>
</gene>
<keyword evidence="3" id="KW-0964">Secreted</keyword>
<feature type="signal peptide" evidence="13">
    <location>
        <begin position="1"/>
        <end position="18"/>
    </location>
</feature>
<dbReference type="InterPro" id="IPR055088">
    <property type="entry name" value="Fibulin_C"/>
</dbReference>
<dbReference type="InterPro" id="IPR000742">
    <property type="entry name" value="EGF"/>
</dbReference>
<feature type="domain" description="EGF-like" evidence="14">
    <location>
        <begin position="567"/>
        <end position="608"/>
    </location>
</feature>
<accession>A0A1D1UVL4</accession>
<dbReference type="Gene3D" id="2.10.25.10">
    <property type="entry name" value="Laminin"/>
    <property type="match status" value="9"/>
</dbReference>
<evidence type="ECO:0000256" key="11">
    <source>
        <dbReference type="PROSITE-ProRule" id="PRU00076"/>
    </source>
</evidence>
<sequence>MILRWTVVALLHIIHAQGELDRVFIHCCNLGRNYGRTSSNNCDEYPTPISGVQRQDQYWCGVSLGVCCREEAILGKCDDGKTSAQENQDCAPEETGLGGDEFKQCCDCCQLGLLAGSSGYGKQCDSAGFQITKCNKIYKECCEFSKLRQSRTNGTVPPPHEFPRARSPRPSSSLGLQEEVTVGFPVEPEPADGDGGAKVCGVGYDYHAGIGQCLDINECNRKLHTCAEVQKCVNTIGSYKCESPLPEPDDPAVYVTAVTPEDVTQRLCPGGYQNNPRTGRCEDIDECATQQDNCGVGMRCENEAGTFRCIREISCGTGYTYDAHRRECTDNDECVLGNHNCGIAYDCVNTQGSFRCTPKTCPKKMRLDYERGTCSHVDCQTGFEPSDEGVCMDTNECLANPNACKRNQDCYNTVGSHVCRDKLNCGGGYILNDLGDKCVDVDECAEGTHTCVGGQTCENRPGSFVCNCREGFEFNLYNKQCEDIDECRFGASSCPSSADCQNFPGSFRCNCKEGFRQGPLDGNHCKDIDECEEHNPCQQGCTNRWGGYNCTCKTGFRLALDLHSCEDIDECADNSLKLCFGDCINTYGGYNCSCPSGFQMLPDGQRCQDIDECQTLQYCNRHDQVCVNTEGGYQCHAIRCPMGYVQDPEQKNRCRRLSLVCPVGDANCLQQPISYSYNFMAIPSNPTFPVTGRIDLFTMRGPQQPNTNVEFDLTMKRAQPLMVAVMPADRRFFDTRTTGYNQATISLVRPLEAPQEVELEMLMSMTTNGIFSGKAVATITIAVTKSRSEAGFDSFSSRRTLPH</sequence>
<comment type="caution">
    <text evidence="15">The sequence shown here is derived from an EMBL/GenBank/DDBJ whole genome shotgun (WGS) entry which is preliminary data.</text>
</comment>
<dbReference type="SUPFAM" id="SSF57184">
    <property type="entry name" value="Growth factor receptor domain"/>
    <property type="match status" value="3"/>
</dbReference>
<dbReference type="GO" id="GO:0005509">
    <property type="term" value="F:calcium ion binding"/>
    <property type="evidence" value="ECO:0007669"/>
    <property type="project" value="InterPro"/>
</dbReference>
<dbReference type="SMART" id="SM00181">
    <property type="entry name" value="EGF"/>
    <property type="match status" value="8"/>
</dbReference>
<dbReference type="InterPro" id="IPR001881">
    <property type="entry name" value="EGF-like_Ca-bd_dom"/>
</dbReference>
<evidence type="ECO:0000256" key="12">
    <source>
        <dbReference type="SAM" id="MobiDB-lite"/>
    </source>
</evidence>
<feature type="disulfide bond" evidence="11">
    <location>
        <begin position="531"/>
        <end position="541"/>
    </location>
</feature>
<keyword evidence="4" id="KW-0272">Extracellular matrix</keyword>
<keyword evidence="10" id="KW-0325">Glycoprotein</keyword>
<keyword evidence="7" id="KW-0677">Repeat</keyword>
<feature type="chain" id="PRO_5008897684" description="EGF-like domain-containing protein" evidence="13">
    <location>
        <begin position="19"/>
        <end position="803"/>
    </location>
</feature>
<evidence type="ECO:0000256" key="6">
    <source>
        <dbReference type="ARBA" id="ARBA00022729"/>
    </source>
</evidence>
<organism evidence="15 16">
    <name type="scientific">Ramazzottius varieornatus</name>
    <name type="common">Water bear</name>
    <name type="synonym">Tardigrade</name>
    <dbReference type="NCBI Taxonomy" id="947166"/>
    <lineage>
        <taxon>Eukaryota</taxon>
        <taxon>Metazoa</taxon>
        <taxon>Ecdysozoa</taxon>
        <taxon>Tardigrada</taxon>
        <taxon>Eutardigrada</taxon>
        <taxon>Parachela</taxon>
        <taxon>Hypsibioidea</taxon>
        <taxon>Ramazzottiidae</taxon>
        <taxon>Ramazzottius</taxon>
    </lineage>
</organism>
<feature type="domain" description="EGF-like" evidence="14">
    <location>
        <begin position="440"/>
        <end position="482"/>
    </location>
</feature>
<dbReference type="AlphaFoldDB" id="A0A1D1UVL4"/>
<evidence type="ECO:0000256" key="13">
    <source>
        <dbReference type="SAM" id="SignalP"/>
    </source>
</evidence>
<dbReference type="PANTHER" id="PTHR24050:SF27">
    <property type="entry name" value="FIBRILLIN-1"/>
    <property type="match status" value="1"/>
</dbReference>
<evidence type="ECO:0000256" key="4">
    <source>
        <dbReference type="ARBA" id="ARBA00022530"/>
    </source>
</evidence>
<dbReference type="PANTHER" id="PTHR24050">
    <property type="entry name" value="PA14 DOMAIN-CONTAINING PROTEIN"/>
    <property type="match status" value="1"/>
</dbReference>
<keyword evidence="6 13" id="KW-0732">Signal</keyword>
<comment type="subcellular location">
    <subcellularLocation>
        <location evidence="1">Secreted</location>
        <location evidence="1">Extracellular space</location>
        <location evidence="1">Extracellular matrix</location>
    </subcellularLocation>
</comment>
<keyword evidence="16" id="KW-1185">Reference proteome</keyword>
<dbReference type="OrthoDB" id="10022113at2759"/>
<feature type="domain" description="EGF-like" evidence="14">
    <location>
        <begin position="483"/>
        <end position="526"/>
    </location>
</feature>
<dbReference type="CDD" id="cd00054">
    <property type="entry name" value="EGF_CA"/>
    <property type="match status" value="4"/>
</dbReference>
<dbReference type="EMBL" id="BDGG01000002">
    <property type="protein sequence ID" value="GAU93726.1"/>
    <property type="molecule type" value="Genomic_DNA"/>
</dbReference>